<dbReference type="NCBIfam" id="TIGR01388">
    <property type="entry name" value="rnd"/>
    <property type="match status" value="1"/>
</dbReference>
<dbReference type="Proteomes" id="UP000631300">
    <property type="component" value="Unassembled WGS sequence"/>
</dbReference>
<dbReference type="SMART" id="SM00341">
    <property type="entry name" value="HRDC"/>
    <property type="match status" value="1"/>
</dbReference>
<dbReference type="InterPro" id="IPR002121">
    <property type="entry name" value="HRDC_dom"/>
</dbReference>
<keyword evidence="3 6" id="KW-0540">Nuclease</keyword>
<evidence type="ECO:0000313" key="9">
    <source>
        <dbReference type="Proteomes" id="UP000631300"/>
    </source>
</evidence>
<comment type="function">
    <text evidence="6">Exonuclease involved in the 3' processing of various precursor tRNAs. Initiates hydrolysis at the 3'-terminus of an RNA molecule and releases 5'-mononucleotides.</text>
</comment>
<dbReference type="PANTHER" id="PTHR47649">
    <property type="entry name" value="RIBONUCLEASE D"/>
    <property type="match status" value="1"/>
</dbReference>
<dbReference type="InterPro" id="IPR002562">
    <property type="entry name" value="3'-5'_exonuclease_dom"/>
</dbReference>
<evidence type="ECO:0000256" key="1">
    <source>
        <dbReference type="ARBA" id="ARBA00022490"/>
    </source>
</evidence>
<dbReference type="GO" id="GO:0033890">
    <property type="term" value="F:ribonuclease D activity"/>
    <property type="evidence" value="ECO:0007669"/>
    <property type="project" value="UniProtKB-UniRule"/>
</dbReference>
<evidence type="ECO:0000256" key="5">
    <source>
        <dbReference type="ARBA" id="ARBA00022839"/>
    </source>
</evidence>
<dbReference type="InterPro" id="IPR051086">
    <property type="entry name" value="RNase_D-like"/>
</dbReference>
<dbReference type="SUPFAM" id="SSF47819">
    <property type="entry name" value="HRDC-like"/>
    <property type="match status" value="2"/>
</dbReference>
<dbReference type="PROSITE" id="PS50967">
    <property type="entry name" value="HRDC"/>
    <property type="match status" value="1"/>
</dbReference>
<dbReference type="InterPro" id="IPR036397">
    <property type="entry name" value="RNaseH_sf"/>
</dbReference>
<feature type="domain" description="HRDC" evidence="7">
    <location>
        <begin position="217"/>
        <end position="297"/>
    </location>
</feature>
<keyword evidence="5 6" id="KW-0269">Exonuclease</keyword>
<evidence type="ECO:0000256" key="6">
    <source>
        <dbReference type="HAMAP-Rule" id="MF_01899"/>
    </source>
</evidence>
<dbReference type="PANTHER" id="PTHR47649:SF1">
    <property type="entry name" value="RIBONUCLEASE D"/>
    <property type="match status" value="1"/>
</dbReference>
<evidence type="ECO:0000256" key="3">
    <source>
        <dbReference type="ARBA" id="ARBA00022722"/>
    </source>
</evidence>
<dbReference type="Pfam" id="PF00570">
    <property type="entry name" value="HRDC"/>
    <property type="match status" value="1"/>
</dbReference>
<dbReference type="HAMAP" id="MF_01899">
    <property type="entry name" value="RNase_D"/>
    <property type="match status" value="1"/>
</dbReference>
<dbReference type="InterPro" id="IPR006292">
    <property type="entry name" value="RNase_D"/>
</dbReference>
<dbReference type="GO" id="GO:0008408">
    <property type="term" value="F:3'-5' exonuclease activity"/>
    <property type="evidence" value="ECO:0007669"/>
    <property type="project" value="InterPro"/>
</dbReference>
<keyword evidence="9" id="KW-1185">Reference proteome</keyword>
<accession>A0A918JR90</accession>
<dbReference type="Gene3D" id="3.30.420.10">
    <property type="entry name" value="Ribonuclease H-like superfamily/Ribonuclease H"/>
    <property type="match status" value="1"/>
</dbReference>
<reference evidence="8" key="2">
    <citation type="submission" date="2020-09" db="EMBL/GenBank/DDBJ databases">
        <authorList>
            <person name="Sun Q."/>
            <person name="Kim S."/>
        </authorList>
    </citation>
    <scope>NUCLEOTIDE SEQUENCE</scope>
    <source>
        <strain evidence="8">KCTC 22164</strain>
    </source>
</reference>
<dbReference type="SMART" id="SM00474">
    <property type="entry name" value="35EXOc"/>
    <property type="match status" value="1"/>
</dbReference>
<dbReference type="InterPro" id="IPR010997">
    <property type="entry name" value="HRDC-like_sf"/>
</dbReference>
<dbReference type="EC" id="3.1.13.5" evidence="6"/>
<dbReference type="InterPro" id="IPR044876">
    <property type="entry name" value="HRDC_dom_sf"/>
</dbReference>
<evidence type="ECO:0000313" key="8">
    <source>
        <dbReference type="EMBL" id="GGW94857.1"/>
    </source>
</evidence>
<dbReference type="GO" id="GO:0003676">
    <property type="term" value="F:nucleic acid binding"/>
    <property type="evidence" value="ECO:0007669"/>
    <property type="project" value="InterPro"/>
</dbReference>
<dbReference type="GO" id="GO:0005737">
    <property type="term" value="C:cytoplasm"/>
    <property type="evidence" value="ECO:0007669"/>
    <property type="project" value="UniProtKB-SubCell"/>
</dbReference>
<protein>
    <recommendedName>
        <fullName evidence="6">Ribonuclease D</fullName>
        <shortName evidence="6">RNase D</shortName>
        <ecNumber evidence="6">3.1.13.5</ecNumber>
    </recommendedName>
</protein>
<evidence type="ECO:0000256" key="4">
    <source>
        <dbReference type="ARBA" id="ARBA00022801"/>
    </source>
</evidence>
<comment type="cofactor">
    <cofactor evidence="6">
        <name>a divalent metal cation</name>
        <dbReference type="ChEBI" id="CHEBI:60240"/>
    </cofactor>
</comment>
<dbReference type="Gene3D" id="1.10.150.80">
    <property type="entry name" value="HRDC domain"/>
    <property type="match status" value="2"/>
</dbReference>
<dbReference type="AlphaFoldDB" id="A0A918JR90"/>
<dbReference type="GO" id="GO:0042780">
    <property type="term" value="P:tRNA 3'-end processing"/>
    <property type="evidence" value="ECO:0007669"/>
    <property type="project" value="UniProtKB-UniRule"/>
</dbReference>
<comment type="catalytic activity">
    <reaction evidence="6">
        <text>Exonucleolytic cleavage that removes extra residues from the 3'-terminus of tRNA to produce 5'-mononucleotides.</text>
        <dbReference type="EC" id="3.1.13.5"/>
    </reaction>
</comment>
<dbReference type="GO" id="GO:0000166">
    <property type="term" value="F:nucleotide binding"/>
    <property type="evidence" value="ECO:0007669"/>
    <property type="project" value="InterPro"/>
</dbReference>
<dbReference type="EMBL" id="BMXP01000011">
    <property type="protein sequence ID" value="GGW94857.1"/>
    <property type="molecule type" value="Genomic_DNA"/>
</dbReference>
<comment type="similarity">
    <text evidence="6">Belongs to the RNase D family.</text>
</comment>
<organism evidence="8 9">
    <name type="scientific">Alteromonas halophila</name>
    <dbReference type="NCBI Taxonomy" id="516698"/>
    <lineage>
        <taxon>Bacteria</taxon>
        <taxon>Pseudomonadati</taxon>
        <taxon>Pseudomonadota</taxon>
        <taxon>Gammaproteobacteria</taxon>
        <taxon>Alteromonadales</taxon>
        <taxon>Alteromonadaceae</taxon>
        <taxon>Alteromonas/Salinimonas group</taxon>
        <taxon>Alteromonas</taxon>
    </lineage>
</organism>
<dbReference type="InterPro" id="IPR012337">
    <property type="entry name" value="RNaseH-like_sf"/>
</dbReference>
<keyword evidence="1 6" id="KW-0963">Cytoplasm</keyword>
<comment type="caution">
    <text evidence="8">The sequence shown here is derived from an EMBL/GenBank/DDBJ whole genome shotgun (WGS) entry which is preliminary data.</text>
</comment>
<evidence type="ECO:0000256" key="2">
    <source>
        <dbReference type="ARBA" id="ARBA00022694"/>
    </source>
</evidence>
<dbReference type="SUPFAM" id="SSF53098">
    <property type="entry name" value="Ribonuclease H-like"/>
    <property type="match status" value="1"/>
</dbReference>
<comment type="subcellular location">
    <subcellularLocation>
        <location evidence="6">Cytoplasm</location>
    </subcellularLocation>
</comment>
<keyword evidence="4 6" id="KW-0378">Hydrolase</keyword>
<reference evidence="8" key="1">
    <citation type="journal article" date="2014" name="Int. J. Syst. Evol. Microbiol.">
        <title>Complete genome sequence of Corynebacterium casei LMG S-19264T (=DSM 44701T), isolated from a smear-ripened cheese.</title>
        <authorList>
            <consortium name="US DOE Joint Genome Institute (JGI-PGF)"/>
            <person name="Walter F."/>
            <person name="Albersmeier A."/>
            <person name="Kalinowski J."/>
            <person name="Ruckert C."/>
        </authorList>
    </citation>
    <scope>NUCLEOTIDE SEQUENCE</scope>
    <source>
        <strain evidence="8">KCTC 22164</strain>
    </source>
</reference>
<dbReference type="Pfam" id="PF01612">
    <property type="entry name" value="DNA_pol_A_exo1"/>
    <property type="match status" value="1"/>
</dbReference>
<evidence type="ECO:0000259" key="7">
    <source>
        <dbReference type="PROSITE" id="PS50967"/>
    </source>
</evidence>
<gene>
    <name evidence="6 8" type="primary">rnd</name>
    <name evidence="8" type="ORF">GCM10007391_31360</name>
</gene>
<keyword evidence="2 6" id="KW-0819">tRNA processing</keyword>
<dbReference type="CDD" id="cd06142">
    <property type="entry name" value="RNaseD_exo"/>
    <property type="match status" value="1"/>
</dbReference>
<dbReference type="Pfam" id="PF21293">
    <property type="entry name" value="RNAseD_HRDC_C"/>
    <property type="match status" value="1"/>
</dbReference>
<proteinExistence type="inferred from homology"/>
<sequence length="403" mass="44803">MPAVFLVMHYSLITTSDALSSVCDQARTKDAVALDTEFVRTRTLTPQLGLIQLYDGDQLVLIDPLAIDDMAPMVALLSDTSTIKVLHACSEDLEAFNSALGVIPEPVFDTQFAAGILGMGAAMGYARLIEALCAKTLDKGESRTDWLARPLSPRQLEYAANDVLYLLPAYMKLKDQIDDINKTDWVFREVATIAAKKRATIPPGFAYLQIKNNWRLSPRQLQVLQALAAWRVSVAVKKDLALNFVFKENHLFDVASVLPASKTALSKIHGLNPHTIRRYGEVVVDIVSDSLRAFDNAPEQDHLPVVQRLIDIPEYKKTLNALKTTTTSLAVKYGVAPEIMASKKQLNQLLKWYWFELDETRAQGLMPDVLSGWRQRYFEEPVRALLGPYPSTTVSVNSTAGPL</sequence>
<dbReference type="InterPro" id="IPR048579">
    <property type="entry name" value="RNAseD_HRDC_C"/>
</dbReference>
<name>A0A918JR90_9ALTE</name>